<protein>
    <submittedName>
        <fullName evidence="1">Uncharacterized protein</fullName>
    </submittedName>
</protein>
<organism evidence="1 2">
    <name type="scientific">Burkholderia puraquae</name>
    <dbReference type="NCBI Taxonomy" id="1904757"/>
    <lineage>
        <taxon>Bacteria</taxon>
        <taxon>Pseudomonadati</taxon>
        <taxon>Pseudomonadota</taxon>
        <taxon>Betaproteobacteria</taxon>
        <taxon>Burkholderiales</taxon>
        <taxon>Burkholderiaceae</taxon>
        <taxon>Burkholderia</taxon>
        <taxon>Burkholderia cepacia complex</taxon>
    </lineage>
</organism>
<dbReference type="EMBL" id="CADIKG010000001">
    <property type="protein sequence ID" value="CAB3745787.1"/>
    <property type="molecule type" value="Genomic_DNA"/>
</dbReference>
<accession>A0A6J5CX98</accession>
<dbReference type="Proteomes" id="UP000494135">
    <property type="component" value="Unassembled WGS sequence"/>
</dbReference>
<name>A0A6J5CX98_9BURK</name>
<evidence type="ECO:0000313" key="1">
    <source>
        <dbReference type="EMBL" id="CAB3745787.1"/>
    </source>
</evidence>
<gene>
    <name evidence="1" type="ORF">LMG29660_00027</name>
</gene>
<proteinExistence type="predicted"/>
<evidence type="ECO:0000313" key="2">
    <source>
        <dbReference type="Proteomes" id="UP000494135"/>
    </source>
</evidence>
<sequence>MVFSDLVIKRTDYQHRSPLGHRQWNSINCADWSDLPPGCVAQRLFFAQSALNMQTTALNEELGVRLLERN</sequence>
<dbReference type="AlphaFoldDB" id="A0A6J5CX98"/>
<reference evidence="1 2" key="1">
    <citation type="submission" date="2020-04" db="EMBL/GenBank/DDBJ databases">
        <authorList>
            <person name="De Canck E."/>
        </authorList>
    </citation>
    <scope>NUCLEOTIDE SEQUENCE [LARGE SCALE GENOMIC DNA]</scope>
    <source>
        <strain evidence="1 2">LMG 29660</strain>
    </source>
</reference>